<dbReference type="InterPro" id="IPR013057">
    <property type="entry name" value="AA_transpt_TM"/>
</dbReference>
<feature type="transmembrane region" description="Helical" evidence="6">
    <location>
        <begin position="246"/>
        <end position="266"/>
    </location>
</feature>
<keyword evidence="3" id="KW-0029">Amino-acid transport</keyword>
<feature type="transmembrane region" description="Helical" evidence="6">
    <location>
        <begin position="32"/>
        <end position="50"/>
    </location>
</feature>
<feature type="domain" description="Amino acid transporter transmembrane" evidence="7">
    <location>
        <begin position="216"/>
        <end position="475"/>
    </location>
</feature>
<gene>
    <name evidence="8" type="ORF">BQ4739_LOCUS928</name>
</gene>
<keyword evidence="4 6" id="KW-1133">Transmembrane helix</keyword>
<evidence type="ECO:0000256" key="1">
    <source>
        <dbReference type="ARBA" id="ARBA00004141"/>
    </source>
</evidence>
<keyword evidence="2 6" id="KW-0812">Transmembrane</keyword>
<evidence type="ECO:0000256" key="4">
    <source>
        <dbReference type="ARBA" id="ARBA00022989"/>
    </source>
</evidence>
<dbReference type="EMBL" id="FNXT01000059">
    <property type="protein sequence ID" value="SZX60374.1"/>
    <property type="molecule type" value="Genomic_DNA"/>
</dbReference>
<feature type="domain" description="Amino acid transporter transmembrane" evidence="7">
    <location>
        <begin position="35"/>
        <end position="158"/>
    </location>
</feature>
<keyword evidence="9" id="KW-1185">Reference proteome</keyword>
<keyword evidence="5 6" id="KW-0472">Membrane</keyword>
<keyword evidence="3" id="KW-0813">Transport</keyword>
<evidence type="ECO:0000256" key="6">
    <source>
        <dbReference type="SAM" id="Phobius"/>
    </source>
</evidence>
<dbReference type="GO" id="GO:0015179">
    <property type="term" value="F:L-amino acid transmembrane transporter activity"/>
    <property type="evidence" value="ECO:0007669"/>
    <property type="project" value="TreeGrafter"/>
</dbReference>
<feature type="transmembrane region" description="Helical" evidence="6">
    <location>
        <begin position="371"/>
        <end position="395"/>
    </location>
</feature>
<dbReference type="PANTHER" id="PTHR22950:SF702">
    <property type="entry name" value="AMINO ACID TRANSPORTER PROTEIN"/>
    <property type="match status" value="1"/>
</dbReference>
<sequence length="578" mass="60267">MSGRMRKSRHKAVIVIETDHDNPLASSSGRKAFYSAFTTFNLAVMGSSVLPMPYAMSHTGAAIGLATMLLVALCNDFTSMLMVNNAYETGLDSYESLALWAGGPKWKVFTQVTLIALLWGPNSGGLSLMGDVAQVMCDRAFGNPPTLGHFFGLPTSNSSSSNSTITAAGATSAFSAAYSPVGSFDSFAGAAAAAAVSPYASWVPDSLLHSTNLGWLLNGQALMVIMTIIAVYPLSCQKHMRSLESAAGVGLLIVAALCGLLGYKAWSQGFPAVTSGEFPLWSLRVTADLPEAFSLLGFAFYLQPLMMPIIREMPEGRTGRNALSAAVHASVLGSCLVLYACAGFFGAALFGHSTCGNVMVNDILGDSLGRLGFGVVYGAMMLYLAAGAAASQYPLRAAIDMALMGARVPMTRPRAMCIQGVTLSVSLCIALLNPGGAEKIYALVGASGVCIVCYVLPVWFHLRLMHVRRQAAKSQVTTAAASPQPDVEQLAVPLLYASPHSSASSLAALAAAAAATAAGYGQAGSGSSRLSLASRCRLAWVWLRSAMQVLLPLFVMVVGIGFSAAAMYVAVNNIIKGS</sequence>
<comment type="subcellular location">
    <subcellularLocation>
        <location evidence="1">Membrane</location>
        <topology evidence="1">Multi-pass membrane protein</topology>
    </subcellularLocation>
</comment>
<feature type="transmembrane region" description="Helical" evidence="6">
    <location>
        <begin position="215"/>
        <end position="234"/>
    </location>
</feature>
<reference evidence="8 9" key="1">
    <citation type="submission" date="2016-10" db="EMBL/GenBank/DDBJ databases">
        <authorList>
            <person name="Cai Z."/>
        </authorList>
    </citation>
    <scope>NUCLEOTIDE SEQUENCE [LARGE SCALE GENOMIC DNA]</scope>
</reference>
<dbReference type="GO" id="GO:0016020">
    <property type="term" value="C:membrane"/>
    <property type="evidence" value="ECO:0007669"/>
    <property type="project" value="UniProtKB-SubCell"/>
</dbReference>
<evidence type="ECO:0000256" key="5">
    <source>
        <dbReference type="ARBA" id="ARBA00023136"/>
    </source>
</evidence>
<accession>A0A383V717</accession>
<dbReference type="Pfam" id="PF01490">
    <property type="entry name" value="Aa_trans"/>
    <property type="match status" value="2"/>
</dbReference>
<protein>
    <recommendedName>
        <fullName evidence="7">Amino acid transporter transmembrane domain-containing protein</fullName>
    </recommendedName>
</protein>
<dbReference type="STRING" id="3088.A0A383V717"/>
<dbReference type="Proteomes" id="UP000256970">
    <property type="component" value="Unassembled WGS sequence"/>
</dbReference>
<evidence type="ECO:0000259" key="7">
    <source>
        <dbReference type="Pfam" id="PF01490"/>
    </source>
</evidence>
<evidence type="ECO:0000313" key="9">
    <source>
        <dbReference type="Proteomes" id="UP000256970"/>
    </source>
</evidence>
<feature type="transmembrane region" description="Helical" evidence="6">
    <location>
        <begin position="549"/>
        <end position="571"/>
    </location>
</feature>
<feature type="transmembrane region" description="Helical" evidence="6">
    <location>
        <begin position="416"/>
        <end position="434"/>
    </location>
</feature>
<evidence type="ECO:0000256" key="2">
    <source>
        <dbReference type="ARBA" id="ARBA00022692"/>
    </source>
</evidence>
<organism evidence="8 9">
    <name type="scientific">Tetradesmus obliquus</name>
    <name type="common">Green alga</name>
    <name type="synonym">Acutodesmus obliquus</name>
    <dbReference type="NCBI Taxonomy" id="3088"/>
    <lineage>
        <taxon>Eukaryota</taxon>
        <taxon>Viridiplantae</taxon>
        <taxon>Chlorophyta</taxon>
        <taxon>core chlorophytes</taxon>
        <taxon>Chlorophyceae</taxon>
        <taxon>CS clade</taxon>
        <taxon>Sphaeropleales</taxon>
        <taxon>Scenedesmaceae</taxon>
        <taxon>Tetradesmus</taxon>
    </lineage>
</organism>
<dbReference type="PANTHER" id="PTHR22950">
    <property type="entry name" value="AMINO ACID TRANSPORTER"/>
    <property type="match status" value="1"/>
</dbReference>
<feature type="transmembrane region" description="Helical" evidence="6">
    <location>
        <begin position="322"/>
        <end position="351"/>
    </location>
</feature>
<evidence type="ECO:0000256" key="3">
    <source>
        <dbReference type="ARBA" id="ARBA00022970"/>
    </source>
</evidence>
<feature type="transmembrane region" description="Helical" evidence="6">
    <location>
        <begin position="56"/>
        <end position="74"/>
    </location>
</feature>
<proteinExistence type="predicted"/>
<evidence type="ECO:0000313" key="8">
    <source>
        <dbReference type="EMBL" id="SZX60374.1"/>
    </source>
</evidence>
<feature type="transmembrane region" description="Helical" evidence="6">
    <location>
        <begin position="440"/>
        <end position="460"/>
    </location>
</feature>
<feature type="transmembrane region" description="Helical" evidence="6">
    <location>
        <begin position="184"/>
        <end position="203"/>
    </location>
</feature>
<name>A0A383V717_TETOB</name>
<dbReference type="AlphaFoldDB" id="A0A383V717"/>